<reference evidence="2 3" key="1">
    <citation type="submission" date="2019-03" db="EMBL/GenBank/DDBJ databases">
        <title>Sequencing 23 genomes of Wallemia ichthyophaga.</title>
        <authorList>
            <person name="Gostincar C."/>
        </authorList>
    </citation>
    <scope>NUCLEOTIDE SEQUENCE [LARGE SCALE GENOMIC DNA]</scope>
    <source>
        <strain evidence="2 3">EXF-8621</strain>
    </source>
</reference>
<dbReference type="GO" id="GO:0000462">
    <property type="term" value="P:maturation of SSU-rRNA from tricistronic rRNA transcript (SSU-rRNA, 5.8S rRNA, LSU-rRNA)"/>
    <property type="evidence" value="ECO:0007669"/>
    <property type="project" value="TreeGrafter"/>
</dbReference>
<accession>A0A4T0HQD4</accession>
<dbReference type="AlphaFoldDB" id="A0A4T0HQD4"/>
<feature type="region of interest" description="Disordered" evidence="1">
    <location>
        <begin position="119"/>
        <end position="162"/>
    </location>
</feature>
<gene>
    <name evidence="2" type="ORF">E3P90_00389</name>
</gene>
<evidence type="ECO:0008006" key="4">
    <source>
        <dbReference type="Google" id="ProtNLM"/>
    </source>
</evidence>
<name>A0A4T0HQD4_WALIC</name>
<sequence length="346" mass="38132">MSSHTKQCLAEINKSINSIKPVLEQIDSLEIPSAGLPLLTSKSNTLSQYIHHLALLSTFRLQKSSIQSRGAAQIQSGDLVDDLIKQRIVHDKTRALQSKLRYRIDKLIGAASGETVQDSTSIDPLAFKPNPSALIDKRRNEPDEPDEDGAEHSGVYKPPKLAAVPYTDPEKAPRKDKKVIPQAILPELVGGMDVTQQSSTGLGTVPSKLSSKRARELQHINDYEEENFTRLVQNRKEGNRRLRDEADIALGGGGVLKGRRVGGLDGEFDDVLRAVDSKPKKSGNKTPIYDELDKMAKKGSALDRAKAVNSKRPHSDNSDIHSSNAKRGRFDRQVGDATRKQKKRRG</sequence>
<organism evidence="2 3">
    <name type="scientific">Wallemia ichthyophaga</name>
    <dbReference type="NCBI Taxonomy" id="245174"/>
    <lineage>
        <taxon>Eukaryota</taxon>
        <taxon>Fungi</taxon>
        <taxon>Dikarya</taxon>
        <taxon>Basidiomycota</taxon>
        <taxon>Wallemiomycotina</taxon>
        <taxon>Wallemiomycetes</taxon>
        <taxon>Wallemiales</taxon>
        <taxon>Wallemiaceae</taxon>
        <taxon>Wallemia</taxon>
    </lineage>
</organism>
<dbReference type="EMBL" id="SPOF01000003">
    <property type="protein sequence ID" value="TIB16729.1"/>
    <property type="molecule type" value="Genomic_DNA"/>
</dbReference>
<comment type="caution">
    <text evidence="2">The sequence shown here is derived from an EMBL/GenBank/DDBJ whole genome shotgun (WGS) entry which is preliminary data.</text>
</comment>
<feature type="compositionally biased region" description="Basic and acidic residues" evidence="1">
    <location>
        <begin position="328"/>
        <end position="339"/>
    </location>
</feature>
<dbReference type="PANTHER" id="PTHR13237">
    <property type="entry name" value="SOMETHING ABOUT SILENCING PROTEIN 10-RELATED"/>
    <property type="match status" value="1"/>
</dbReference>
<feature type="compositionally biased region" description="Basic and acidic residues" evidence="1">
    <location>
        <begin position="291"/>
        <end position="306"/>
    </location>
</feature>
<proteinExistence type="predicted"/>
<evidence type="ECO:0000256" key="1">
    <source>
        <dbReference type="SAM" id="MobiDB-lite"/>
    </source>
</evidence>
<dbReference type="GO" id="GO:0032040">
    <property type="term" value="C:small-subunit processome"/>
    <property type="evidence" value="ECO:0007669"/>
    <property type="project" value="TreeGrafter"/>
</dbReference>
<protein>
    <recommendedName>
        <fullName evidence="4">Neuroguidin</fullName>
    </recommendedName>
</protein>
<evidence type="ECO:0000313" key="2">
    <source>
        <dbReference type="EMBL" id="TIB16729.1"/>
    </source>
</evidence>
<dbReference type="PANTHER" id="PTHR13237:SF9">
    <property type="entry name" value="NEUROGUIDIN"/>
    <property type="match status" value="1"/>
</dbReference>
<dbReference type="Proteomes" id="UP000306954">
    <property type="component" value="Unassembled WGS sequence"/>
</dbReference>
<feature type="region of interest" description="Disordered" evidence="1">
    <location>
        <begin position="274"/>
        <end position="346"/>
    </location>
</feature>
<evidence type="ECO:0000313" key="3">
    <source>
        <dbReference type="Proteomes" id="UP000306954"/>
    </source>
</evidence>